<dbReference type="Pfam" id="PF00015">
    <property type="entry name" value="MCPsignal"/>
    <property type="match status" value="1"/>
</dbReference>
<dbReference type="PANTHER" id="PTHR32089:SF112">
    <property type="entry name" value="LYSOZYME-LIKE PROTEIN-RELATED"/>
    <property type="match status" value="1"/>
</dbReference>
<feature type="domain" description="HAMP" evidence="8">
    <location>
        <begin position="213"/>
        <end position="265"/>
    </location>
</feature>
<keyword evidence="3 5" id="KW-0807">Transducer</keyword>
<evidence type="ECO:0000256" key="6">
    <source>
        <dbReference type="SAM" id="Phobius"/>
    </source>
</evidence>
<feature type="transmembrane region" description="Helical" evidence="6">
    <location>
        <begin position="193"/>
        <end position="212"/>
    </location>
</feature>
<dbReference type="Pfam" id="PF12729">
    <property type="entry name" value="4HB_MCP_1"/>
    <property type="match status" value="1"/>
</dbReference>
<proteinExistence type="inferred from homology"/>
<keyword evidence="6" id="KW-0472">Membrane</keyword>
<dbReference type="SMART" id="SM00283">
    <property type="entry name" value="MA"/>
    <property type="match status" value="1"/>
</dbReference>
<evidence type="ECO:0000256" key="5">
    <source>
        <dbReference type="PROSITE-ProRule" id="PRU00284"/>
    </source>
</evidence>
<dbReference type="CDD" id="cd06225">
    <property type="entry name" value="HAMP"/>
    <property type="match status" value="1"/>
</dbReference>
<reference evidence="9 10" key="1">
    <citation type="submission" date="2023-06" db="EMBL/GenBank/DDBJ databases">
        <authorList>
            <person name="Yushchuk O."/>
            <person name="Binda E."/>
            <person name="Ruckert-Reed C."/>
            <person name="Fedorenko V."/>
            <person name="Kalinowski J."/>
            <person name="Marinelli F."/>
        </authorList>
    </citation>
    <scope>NUCLEOTIDE SEQUENCE [LARGE SCALE GENOMIC DNA]</scope>
    <source>
        <strain evidence="9 10">NRRL 3884</strain>
    </source>
</reference>
<dbReference type="InterPro" id="IPR004089">
    <property type="entry name" value="MCPsignal_dom"/>
</dbReference>
<gene>
    <name evidence="9" type="ORF">ACTOB_005337</name>
</gene>
<organism evidence="9 10">
    <name type="scientific">Actinoplanes oblitus</name>
    <dbReference type="NCBI Taxonomy" id="3040509"/>
    <lineage>
        <taxon>Bacteria</taxon>
        <taxon>Bacillati</taxon>
        <taxon>Actinomycetota</taxon>
        <taxon>Actinomycetes</taxon>
        <taxon>Micromonosporales</taxon>
        <taxon>Micromonosporaceae</taxon>
        <taxon>Actinoplanes</taxon>
    </lineage>
</organism>
<evidence type="ECO:0000259" key="8">
    <source>
        <dbReference type="PROSITE" id="PS50885"/>
    </source>
</evidence>
<dbReference type="SUPFAM" id="SSF58104">
    <property type="entry name" value="Methyl-accepting chemotaxis protein (MCP) signaling domain"/>
    <property type="match status" value="1"/>
</dbReference>
<evidence type="ECO:0000256" key="4">
    <source>
        <dbReference type="ARBA" id="ARBA00029447"/>
    </source>
</evidence>
<dbReference type="EMBL" id="CP126980">
    <property type="protein sequence ID" value="WIM93360.1"/>
    <property type="molecule type" value="Genomic_DNA"/>
</dbReference>
<evidence type="ECO:0000313" key="9">
    <source>
        <dbReference type="EMBL" id="WIM93360.1"/>
    </source>
</evidence>
<evidence type="ECO:0000259" key="7">
    <source>
        <dbReference type="PROSITE" id="PS50111"/>
    </source>
</evidence>
<name>A0ABY8WCD4_9ACTN</name>
<dbReference type="PRINTS" id="PR00260">
    <property type="entry name" value="CHEMTRNSDUCR"/>
</dbReference>
<comment type="similarity">
    <text evidence="4">Belongs to the methyl-accepting chemotaxis (MCP) protein family.</text>
</comment>
<dbReference type="InterPro" id="IPR003660">
    <property type="entry name" value="HAMP_dom"/>
</dbReference>
<keyword evidence="2 6" id="KW-1133">Transmembrane helix</keyword>
<dbReference type="PANTHER" id="PTHR32089">
    <property type="entry name" value="METHYL-ACCEPTING CHEMOTAXIS PROTEIN MCPB"/>
    <property type="match status" value="1"/>
</dbReference>
<evidence type="ECO:0000256" key="3">
    <source>
        <dbReference type="ARBA" id="ARBA00023224"/>
    </source>
</evidence>
<dbReference type="InterPro" id="IPR004090">
    <property type="entry name" value="Chemotax_Me-accpt_rcpt"/>
</dbReference>
<keyword evidence="10" id="KW-1185">Reference proteome</keyword>
<evidence type="ECO:0000313" key="10">
    <source>
        <dbReference type="Proteomes" id="UP001240150"/>
    </source>
</evidence>
<accession>A0ABY8WCD4</accession>
<evidence type="ECO:0000256" key="1">
    <source>
        <dbReference type="ARBA" id="ARBA00022692"/>
    </source>
</evidence>
<feature type="domain" description="Methyl-accepting transducer" evidence="7">
    <location>
        <begin position="277"/>
        <end position="419"/>
    </location>
</feature>
<dbReference type="PROSITE" id="PS50111">
    <property type="entry name" value="CHEMOTAXIS_TRANSDUC_2"/>
    <property type="match status" value="1"/>
</dbReference>
<dbReference type="Gene3D" id="1.10.287.950">
    <property type="entry name" value="Methyl-accepting chemotaxis protein"/>
    <property type="match status" value="1"/>
</dbReference>
<sequence>MRWLNDLSVRLKFYAAVLVAALAAVAVGVLGLSRLSATADAAEYLYSQNLVPIAQLGEVGQGVQRSWSGLMQLLVSHDAAAMAEDKQAIAEADTATDKAFADYTATDMTGREEAVGRFRTALAALRKARDEQMAPLAIASDLRGFEKVRDAAGRPALDAAEGALSDLVAIETRVAREKRAETAASYRSARTQMMVFLVIGVGLSLTLATLVIRGIMSTLSAVGRVSRALATGDLTVAAAVTGRDEVGRMATELDTGIASVRSSVDRMGQLAVTLSSASDQLSSISVQLQSGAADAAERANTAMAASEEINTGVQTIAAGAEQMSASIAEIASSAAQAAEVSQQGTSVAQRTTAQVAELGEASAEIGDVVRLITTIAEQTNLLALNATIEAARAGELGKGFAVVAGEVKDLAQQTATTAEMSRSVAEAATSSGEVARTVSGVAEVASSTAEAARSTQQAAASLTGMATDLTGLVGAFRY</sequence>
<protein>
    <submittedName>
        <fullName evidence="9">Methyl-accepting chemotaxis protein</fullName>
    </submittedName>
</protein>
<dbReference type="Proteomes" id="UP001240150">
    <property type="component" value="Chromosome"/>
</dbReference>
<evidence type="ECO:0000256" key="2">
    <source>
        <dbReference type="ARBA" id="ARBA00022989"/>
    </source>
</evidence>
<dbReference type="InterPro" id="IPR024478">
    <property type="entry name" value="HlyB_4HB_MCP"/>
</dbReference>
<dbReference type="SMART" id="SM00304">
    <property type="entry name" value="HAMP"/>
    <property type="match status" value="2"/>
</dbReference>
<dbReference type="PROSITE" id="PS50885">
    <property type="entry name" value="HAMP"/>
    <property type="match status" value="1"/>
</dbReference>
<keyword evidence="1 6" id="KW-0812">Transmembrane</keyword>